<dbReference type="AlphaFoldDB" id="A0A6C0F2K3"/>
<protein>
    <submittedName>
        <fullName evidence="2">Uncharacterized protein</fullName>
    </submittedName>
</protein>
<feature type="compositionally biased region" description="Basic residues" evidence="1">
    <location>
        <begin position="233"/>
        <end position="242"/>
    </location>
</feature>
<dbReference type="EMBL" id="MN738969">
    <property type="protein sequence ID" value="QHT33605.1"/>
    <property type="molecule type" value="Genomic_DNA"/>
</dbReference>
<evidence type="ECO:0000313" key="2">
    <source>
        <dbReference type="EMBL" id="QHT33605.1"/>
    </source>
</evidence>
<accession>A0A6C0F2K3</accession>
<name>A0A6C0F2K3_9ZZZZ</name>
<organism evidence="2">
    <name type="scientific">viral metagenome</name>
    <dbReference type="NCBI Taxonomy" id="1070528"/>
    <lineage>
        <taxon>unclassified sequences</taxon>
        <taxon>metagenomes</taxon>
        <taxon>organismal metagenomes</taxon>
    </lineage>
</organism>
<reference evidence="2" key="1">
    <citation type="journal article" date="2020" name="Nature">
        <title>Giant virus diversity and host interactions through global metagenomics.</title>
        <authorList>
            <person name="Schulz F."/>
            <person name="Roux S."/>
            <person name="Paez-Espino D."/>
            <person name="Jungbluth S."/>
            <person name="Walsh D.A."/>
            <person name="Denef V.J."/>
            <person name="McMahon K.D."/>
            <person name="Konstantinidis K.T."/>
            <person name="Eloe-Fadrosh E.A."/>
            <person name="Kyrpides N.C."/>
            <person name="Woyke T."/>
        </authorList>
    </citation>
    <scope>NUCLEOTIDE SEQUENCE</scope>
    <source>
        <strain evidence="2">GVMAG-M-3300009161-36</strain>
    </source>
</reference>
<proteinExistence type="predicted"/>
<feature type="region of interest" description="Disordered" evidence="1">
    <location>
        <begin position="197"/>
        <end position="242"/>
    </location>
</feature>
<evidence type="ECO:0000256" key="1">
    <source>
        <dbReference type="SAM" id="MobiDB-lite"/>
    </source>
</evidence>
<sequence>MAENIANPRSPSRYQHHYLPDNRGVESYLPIYSRRIRSPEQPIPLPPPVQRNRIIEYDAEQINQSINEFRRRGYIPLPELTFDWVDFIARHLYGRSNNFVRAFMKRYIITDPLISRSQEQRLRQYLLDILRRVATRESLEEAIQFLRDIWETHISLDPSDPDTYELLVLFLDTEAIHRMVENSVEYNQRGVVKISPSRRRRRMSSRSVRGVGIRSRRRRRQMSVSPPIYDGGRHRRTMRRKK</sequence>